<dbReference type="Gene3D" id="2.40.40.10">
    <property type="entry name" value="RlpA-like domain"/>
    <property type="match status" value="1"/>
</dbReference>
<dbReference type="KEGG" id="cdep:91084388"/>
<reference evidence="2" key="1">
    <citation type="submission" date="2016-06" db="EMBL/GenBank/DDBJ databases">
        <authorList>
            <person name="Cuomo C."/>
            <person name="Litvintseva A."/>
            <person name="Heitman J."/>
            <person name="Chen Y."/>
            <person name="Sun S."/>
            <person name="Springer D."/>
            <person name="Dromer F."/>
            <person name="Young S."/>
            <person name="Zeng Q."/>
            <person name="Chapman S."/>
            <person name="Gujja S."/>
            <person name="Saif S."/>
            <person name="Birren B."/>
        </authorList>
    </citation>
    <scope>NUCLEOTIDE SEQUENCE</scope>
    <source>
        <strain evidence="2">CBS 7841</strain>
    </source>
</reference>
<dbReference type="OrthoDB" id="623670at2759"/>
<evidence type="ECO:0000256" key="1">
    <source>
        <dbReference type="ARBA" id="ARBA00022729"/>
    </source>
</evidence>
<dbReference type="InterPro" id="IPR001153">
    <property type="entry name" value="Barwin_dom"/>
</dbReference>
<dbReference type="RefSeq" id="XP_066065732.1">
    <property type="nucleotide sequence ID" value="XM_066209635.1"/>
</dbReference>
<keyword evidence="1" id="KW-0732">Signal</keyword>
<reference evidence="2" key="2">
    <citation type="journal article" date="2022" name="Elife">
        <title>Obligate sexual reproduction of a homothallic fungus closely related to the Cryptococcus pathogenic species complex.</title>
        <authorList>
            <person name="Passer A.R."/>
            <person name="Clancey S.A."/>
            <person name="Shea T."/>
            <person name="David-Palma M."/>
            <person name="Averette A.F."/>
            <person name="Boekhout T."/>
            <person name="Porcel B.M."/>
            <person name="Nowrousian M."/>
            <person name="Cuomo C.A."/>
            <person name="Sun S."/>
            <person name="Heitman J."/>
            <person name="Coelho M.A."/>
        </authorList>
    </citation>
    <scope>NUCLEOTIDE SEQUENCE</scope>
    <source>
        <strain evidence="2">CBS 7841</strain>
    </source>
</reference>
<organism evidence="2 3">
    <name type="scientific">Cryptococcus depauperatus CBS 7841</name>
    <dbReference type="NCBI Taxonomy" id="1295531"/>
    <lineage>
        <taxon>Eukaryota</taxon>
        <taxon>Fungi</taxon>
        <taxon>Dikarya</taxon>
        <taxon>Basidiomycota</taxon>
        <taxon>Agaricomycotina</taxon>
        <taxon>Tremellomycetes</taxon>
        <taxon>Tremellales</taxon>
        <taxon>Cryptococcaceae</taxon>
        <taxon>Cryptococcus</taxon>
    </lineage>
</organism>
<dbReference type="VEuPathDB" id="FungiDB:L203_00167"/>
<dbReference type="AlphaFoldDB" id="A0A1E3IZM5"/>
<dbReference type="SUPFAM" id="SSF50685">
    <property type="entry name" value="Barwin-like endoglucanases"/>
    <property type="match status" value="1"/>
</dbReference>
<dbReference type="InterPro" id="IPR036908">
    <property type="entry name" value="RlpA-like_sf"/>
</dbReference>
<dbReference type="Proteomes" id="UP000094043">
    <property type="component" value="Chromosome 1"/>
</dbReference>
<name>A0A1E3IZM5_9TREE</name>
<reference evidence="2" key="3">
    <citation type="submission" date="2024-01" db="EMBL/GenBank/DDBJ databases">
        <authorList>
            <person name="Coelho M.A."/>
            <person name="David-Palma M."/>
            <person name="Shea T."/>
            <person name="Sun S."/>
            <person name="Cuomo C.A."/>
            <person name="Heitman J."/>
        </authorList>
    </citation>
    <scope>NUCLEOTIDE SEQUENCE</scope>
    <source>
        <strain evidence="2">CBS 7841</strain>
    </source>
</reference>
<dbReference type="GO" id="GO:0050832">
    <property type="term" value="P:defense response to fungus"/>
    <property type="evidence" value="ECO:0007669"/>
    <property type="project" value="InterPro"/>
</dbReference>
<keyword evidence="3" id="KW-1185">Reference proteome</keyword>
<evidence type="ECO:0000313" key="3">
    <source>
        <dbReference type="Proteomes" id="UP000094043"/>
    </source>
</evidence>
<dbReference type="InterPro" id="IPR051477">
    <property type="entry name" value="Expansin_CellWall"/>
</dbReference>
<evidence type="ECO:0000313" key="2">
    <source>
        <dbReference type="EMBL" id="WVN85031.1"/>
    </source>
</evidence>
<accession>A0A1E3IZM5</accession>
<proteinExistence type="predicted"/>
<dbReference type="EMBL" id="CP143784">
    <property type="protein sequence ID" value="WVN85031.1"/>
    <property type="molecule type" value="Genomic_DNA"/>
</dbReference>
<protein>
    <submittedName>
        <fullName evidence="2">Uncharacterized protein</fullName>
    </submittedName>
</protein>
<dbReference type="PANTHER" id="PTHR31836:SF25">
    <property type="entry name" value="RLPA-LIKE PROTEIN DOUBLE-PSI BETA-BARREL DOMAIN-CONTAINING PROTEIN"/>
    <property type="match status" value="1"/>
</dbReference>
<sequence>MFTKLAIALFAASAVIAAPTSSKRDGQFSGKATYYAVGLGACGNTNSDSEMVVALNADQYGSIASGLSSACGKTVTITNTQNGNQATATVVDKCPGCAHGSLDMSPTLFGKLSNDNLGQGVFPISWDFSD</sequence>
<dbReference type="CDD" id="cd22191">
    <property type="entry name" value="DPBB_RlpA_EXP_N-like"/>
    <property type="match status" value="1"/>
</dbReference>
<gene>
    <name evidence="2" type="ORF">L203_100172</name>
</gene>
<dbReference type="PANTHER" id="PTHR31836">
    <property type="match status" value="1"/>
</dbReference>
<dbReference type="GeneID" id="91084388"/>
<dbReference type="GO" id="GO:0042742">
    <property type="term" value="P:defense response to bacterium"/>
    <property type="evidence" value="ECO:0007669"/>
    <property type="project" value="InterPro"/>
</dbReference>
<dbReference type="Pfam" id="PF00967">
    <property type="entry name" value="Barwin"/>
    <property type="match status" value="1"/>
</dbReference>